<organism evidence="3 4">
    <name type="scientific">Candidatus Yanofskybacteria bacterium RIFCSPHIGHO2_01_FULL_48_25b</name>
    <dbReference type="NCBI Taxonomy" id="1802672"/>
    <lineage>
        <taxon>Bacteria</taxon>
        <taxon>Candidatus Yanofskyibacteriota</taxon>
    </lineage>
</organism>
<dbReference type="GO" id="GO:0005524">
    <property type="term" value="F:ATP binding"/>
    <property type="evidence" value="ECO:0007669"/>
    <property type="project" value="InterPro"/>
</dbReference>
<protein>
    <submittedName>
        <fullName evidence="3">Type IV pili twitching motility protein PilT</fullName>
    </submittedName>
</protein>
<feature type="domain" description="Bacterial type II secretion system protein E" evidence="2">
    <location>
        <begin position="122"/>
        <end position="279"/>
    </location>
</feature>
<accession>A0A1F8F1M3</accession>
<dbReference type="SUPFAM" id="SSF52540">
    <property type="entry name" value="P-loop containing nucleoside triphosphate hydrolases"/>
    <property type="match status" value="1"/>
</dbReference>
<dbReference type="InterPro" id="IPR050921">
    <property type="entry name" value="T4SS_GSP_E_ATPase"/>
</dbReference>
<proteinExistence type="inferred from homology"/>
<reference evidence="3 4" key="1">
    <citation type="journal article" date="2016" name="Nat. Commun.">
        <title>Thousands of microbial genomes shed light on interconnected biogeochemical processes in an aquifer system.</title>
        <authorList>
            <person name="Anantharaman K."/>
            <person name="Brown C.T."/>
            <person name="Hug L.A."/>
            <person name="Sharon I."/>
            <person name="Castelle C.J."/>
            <person name="Probst A.J."/>
            <person name="Thomas B.C."/>
            <person name="Singh A."/>
            <person name="Wilkins M.J."/>
            <person name="Karaoz U."/>
            <person name="Brodie E.L."/>
            <person name="Williams K.H."/>
            <person name="Hubbard S.S."/>
            <person name="Banfield J.F."/>
        </authorList>
    </citation>
    <scope>NUCLEOTIDE SEQUENCE [LARGE SCALE GENOMIC DNA]</scope>
</reference>
<comment type="similarity">
    <text evidence="1">Belongs to the GSP E family.</text>
</comment>
<dbReference type="GO" id="GO:0016887">
    <property type="term" value="F:ATP hydrolysis activity"/>
    <property type="evidence" value="ECO:0007669"/>
    <property type="project" value="InterPro"/>
</dbReference>
<dbReference type="InterPro" id="IPR027417">
    <property type="entry name" value="P-loop_NTPase"/>
</dbReference>
<dbReference type="Gene3D" id="3.40.50.300">
    <property type="entry name" value="P-loop containing nucleotide triphosphate hydrolases"/>
    <property type="match status" value="1"/>
</dbReference>
<dbReference type="InterPro" id="IPR001482">
    <property type="entry name" value="T2SS/T4SS_dom"/>
</dbReference>
<dbReference type="InterPro" id="IPR006321">
    <property type="entry name" value="PilT/PilU"/>
</dbReference>
<comment type="caution">
    <text evidence="3">The sequence shown here is derived from an EMBL/GenBank/DDBJ whole genome shotgun (WGS) entry which is preliminary data.</text>
</comment>
<sequence length="355" mass="39837">MENIQQYIKNLLDSASQNRASDLHLSPETYPTLRIDGRLVSLSNSEILRPDILRDLVLNLLGPERQGRFLTEKELDFSLQLGDGRRYRVNAYQTEGSYAAALHLIPAGARSLEELNLPPILRTFTKLSQGFVLVVGPTGHGKTATLACLINIINKERAEKIITIEDPIEYQFKNDKSIIDQREIYQDTLSFNRAVRSALRENVNVIMISDLRDHETMSAAVTAAETGHLVFASLHTISASQTVERIINSFPADRQYQIRNQLAATLSGVISQRLIPRIQGGVVPAAEVMIANTAIRTHIRDNETNQIDQTIETSQDAGMISMDRSLANLVRRKEISLERAEFYSVDPRNIRDYGV</sequence>
<dbReference type="CDD" id="cd01131">
    <property type="entry name" value="PilT"/>
    <property type="match status" value="1"/>
</dbReference>
<dbReference type="NCBIfam" id="TIGR01420">
    <property type="entry name" value="pilT_fam"/>
    <property type="match status" value="1"/>
</dbReference>
<evidence type="ECO:0000259" key="2">
    <source>
        <dbReference type="Pfam" id="PF00437"/>
    </source>
</evidence>
<evidence type="ECO:0000313" key="3">
    <source>
        <dbReference type="EMBL" id="OGN07032.1"/>
    </source>
</evidence>
<dbReference type="AlphaFoldDB" id="A0A1F8F1M3"/>
<name>A0A1F8F1M3_9BACT</name>
<evidence type="ECO:0000256" key="1">
    <source>
        <dbReference type="ARBA" id="ARBA00006611"/>
    </source>
</evidence>
<dbReference type="Gene3D" id="3.30.450.90">
    <property type="match status" value="1"/>
</dbReference>
<dbReference type="EMBL" id="MGJM01000005">
    <property type="protein sequence ID" value="OGN07032.1"/>
    <property type="molecule type" value="Genomic_DNA"/>
</dbReference>
<dbReference type="PANTHER" id="PTHR30486">
    <property type="entry name" value="TWITCHING MOTILITY PROTEIN PILT"/>
    <property type="match status" value="1"/>
</dbReference>
<dbReference type="Pfam" id="PF00437">
    <property type="entry name" value="T2SSE"/>
    <property type="match status" value="1"/>
</dbReference>
<dbReference type="Proteomes" id="UP000177605">
    <property type="component" value="Unassembled WGS sequence"/>
</dbReference>
<evidence type="ECO:0000313" key="4">
    <source>
        <dbReference type="Proteomes" id="UP000177605"/>
    </source>
</evidence>
<gene>
    <name evidence="3" type="ORF">A2669_02515</name>
</gene>